<proteinExistence type="predicted"/>
<sequence>MLWTSVQWDTGWLFRTYLFTILDPISEFKPGHHLIVIDDPVTGFETIVLVGIVKQIAKSRLKGDVAWWSSEQPEERYGLKMDVPKHETLQYLKALNRLRAHEKTWTELLNVVGSQNVPGLHRIFKNADRLGWSAEKLLQKAREALEGLYDPRSYSDVELDLATTVYELGDAATSTAFKNRNFYSLLA</sequence>
<protein>
    <submittedName>
        <fullName evidence="1">Uncharacterized protein</fullName>
    </submittedName>
</protein>
<dbReference type="Proteomes" id="UP000284706">
    <property type="component" value="Unassembled WGS sequence"/>
</dbReference>
<evidence type="ECO:0000313" key="2">
    <source>
        <dbReference type="Proteomes" id="UP000284706"/>
    </source>
</evidence>
<comment type="caution">
    <text evidence="1">The sequence shown here is derived from an EMBL/GenBank/DDBJ whole genome shotgun (WGS) entry which is preliminary data.</text>
</comment>
<evidence type="ECO:0000313" key="1">
    <source>
        <dbReference type="EMBL" id="PPQ70816.1"/>
    </source>
</evidence>
<dbReference type="EMBL" id="NHYE01005527">
    <property type="protein sequence ID" value="PPQ70816.1"/>
    <property type="molecule type" value="Genomic_DNA"/>
</dbReference>
<keyword evidence="2" id="KW-1185">Reference proteome</keyword>
<accession>A0A409VX29</accession>
<gene>
    <name evidence="1" type="ORF">CVT26_014060</name>
</gene>
<reference evidence="1 2" key="1">
    <citation type="journal article" date="2018" name="Evol. Lett.">
        <title>Horizontal gene cluster transfer increased hallucinogenic mushroom diversity.</title>
        <authorList>
            <person name="Reynolds H.T."/>
            <person name="Vijayakumar V."/>
            <person name="Gluck-Thaler E."/>
            <person name="Korotkin H.B."/>
            <person name="Matheny P.B."/>
            <person name="Slot J.C."/>
        </authorList>
    </citation>
    <scope>NUCLEOTIDE SEQUENCE [LARGE SCALE GENOMIC DNA]</scope>
    <source>
        <strain evidence="1 2">SRW20</strain>
    </source>
</reference>
<organism evidence="1 2">
    <name type="scientific">Gymnopilus dilepis</name>
    <dbReference type="NCBI Taxonomy" id="231916"/>
    <lineage>
        <taxon>Eukaryota</taxon>
        <taxon>Fungi</taxon>
        <taxon>Dikarya</taxon>
        <taxon>Basidiomycota</taxon>
        <taxon>Agaricomycotina</taxon>
        <taxon>Agaricomycetes</taxon>
        <taxon>Agaricomycetidae</taxon>
        <taxon>Agaricales</taxon>
        <taxon>Agaricineae</taxon>
        <taxon>Hymenogastraceae</taxon>
        <taxon>Gymnopilus</taxon>
    </lineage>
</organism>
<dbReference type="AlphaFoldDB" id="A0A409VX29"/>
<dbReference type="InParanoid" id="A0A409VX29"/>
<dbReference type="OrthoDB" id="3024543at2759"/>
<name>A0A409VX29_9AGAR</name>